<feature type="signal peptide" evidence="1">
    <location>
        <begin position="1"/>
        <end position="20"/>
    </location>
</feature>
<name>A0A6N6MK13_9HYPH</name>
<gene>
    <name evidence="2" type="ORF">F6X51_24705</name>
</gene>
<sequence>MRSLPLAAVCLCLAAGAASAQERPFTPGMSCQAAQATVAQQRDITLASSANAYEMVHNASGACGREMTALPAFEPTLDNAQCFVGYRCREQNNSGSEGAK</sequence>
<proteinExistence type="predicted"/>
<evidence type="ECO:0000313" key="2">
    <source>
        <dbReference type="EMBL" id="KAB1069914.1"/>
    </source>
</evidence>
<reference evidence="2 3" key="1">
    <citation type="submission" date="2019-09" db="EMBL/GenBank/DDBJ databases">
        <title>YIM 132548 draft genome.</title>
        <authorList>
            <person name="Jiang L."/>
        </authorList>
    </citation>
    <scope>NUCLEOTIDE SEQUENCE [LARGE SCALE GENOMIC DNA]</scope>
    <source>
        <strain evidence="2 3">YIM 132548</strain>
    </source>
</reference>
<evidence type="ECO:0000313" key="3">
    <source>
        <dbReference type="Proteomes" id="UP000441523"/>
    </source>
</evidence>
<accession>A0A6N6MK13</accession>
<feature type="chain" id="PRO_5026765420" evidence="1">
    <location>
        <begin position="21"/>
        <end position="100"/>
    </location>
</feature>
<organism evidence="2 3">
    <name type="scientific">Methylobacterium planeticum</name>
    <dbReference type="NCBI Taxonomy" id="2615211"/>
    <lineage>
        <taxon>Bacteria</taxon>
        <taxon>Pseudomonadati</taxon>
        <taxon>Pseudomonadota</taxon>
        <taxon>Alphaproteobacteria</taxon>
        <taxon>Hyphomicrobiales</taxon>
        <taxon>Methylobacteriaceae</taxon>
        <taxon>Methylobacterium</taxon>
    </lineage>
</organism>
<dbReference type="Proteomes" id="UP000441523">
    <property type="component" value="Unassembled WGS sequence"/>
</dbReference>
<protein>
    <submittedName>
        <fullName evidence="2">Uncharacterized protein</fullName>
    </submittedName>
</protein>
<dbReference type="AlphaFoldDB" id="A0A6N6MK13"/>
<comment type="caution">
    <text evidence="2">The sequence shown here is derived from an EMBL/GenBank/DDBJ whole genome shotgun (WGS) entry which is preliminary data.</text>
</comment>
<keyword evidence="1" id="KW-0732">Signal</keyword>
<keyword evidence="3" id="KW-1185">Reference proteome</keyword>
<evidence type="ECO:0000256" key="1">
    <source>
        <dbReference type="SAM" id="SignalP"/>
    </source>
</evidence>
<dbReference type="EMBL" id="VZZJ01000035">
    <property type="protein sequence ID" value="KAB1069914.1"/>
    <property type="molecule type" value="Genomic_DNA"/>
</dbReference>
<dbReference type="RefSeq" id="WP_150966485.1">
    <property type="nucleotide sequence ID" value="NZ_VZZJ01000035.1"/>
</dbReference>